<dbReference type="AlphaFoldDB" id="A0A5B0P4L6"/>
<reference evidence="2 3" key="1">
    <citation type="submission" date="2019-05" db="EMBL/GenBank/DDBJ databases">
        <title>Emergence of the Ug99 lineage of the wheat stem rust pathogen through somatic hybridization.</title>
        <authorList>
            <person name="Li F."/>
            <person name="Upadhyaya N.M."/>
            <person name="Sperschneider J."/>
            <person name="Matny O."/>
            <person name="Nguyen-Phuc H."/>
            <person name="Mago R."/>
            <person name="Raley C."/>
            <person name="Miller M.E."/>
            <person name="Silverstein K.A.T."/>
            <person name="Henningsen E."/>
            <person name="Hirsch C.D."/>
            <person name="Visser B."/>
            <person name="Pretorius Z.A."/>
            <person name="Steffenson B.J."/>
            <person name="Schwessinger B."/>
            <person name="Dodds P.N."/>
            <person name="Figueroa M."/>
        </authorList>
    </citation>
    <scope>NUCLEOTIDE SEQUENCE [LARGE SCALE GENOMIC DNA]</scope>
    <source>
        <strain evidence="2 3">Ug99</strain>
    </source>
</reference>
<accession>A0A5B0P4L6</accession>
<feature type="compositionally biased region" description="Polar residues" evidence="1">
    <location>
        <begin position="69"/>
        <end position="97"/>
    </location>
</feature>
<dbReference type="EMBL" id="VDEP01000371">
    <property type="protein sequence ID" value="KAA1095926.1"/>
    <property type="molecule type" value="Genomic_DNA"/>
</dbReference>
<sequence length="228" mass="25384">MDAEAFLRSIVMVLPPTNEENTLNPDPTDCISAESMSPFIVRHADGSLFSAQQLQRSSRSAMENALAEQHQQPTSYPSLTFSHHLPNSSTPASSLQSKARKIDSLESFRFSYSSRTKQKTGKETNKMAESTRSDAANIYRMIMVHDMASKTPAYKAYLLEESKKDLYMNTEVKMVALKDLAAKQFAPQSSINYPRIWILRMQHGDAALKNLGTPSVRISHANGHIGST</sequence>
<comment type="caution">
    <text evidence="2">The sequence shown here is derived from an EMBL/GenBank/DDBJ whole genome shotgun (WGS) entry which is preliminary data.</text>
</comment>
<evidence type="ECO:0000313" key="3">
    <source>
        <dbReference type="Proteomes" id="UP000325313"/>
    </source>
</evidence>
<evidence type="ECO:0000313" key="2">
    <source>
        <dbReference type="EMBL" id="KAA1095926.1"/>
    </source>
</evidence>
<protein>
    <submittedName>
        <fullName evidence="2">Uncharacterized protein</fullName>
    </submittedName>
</protein>
<evidence type="ECO:0000256" key="1">
    <source>
        <dbReference type="SAM" id="MobiDB-lite"/>
    </source>
</evidence>
<dbReference type="Proteomes" id="UP000325313">
    <property type="component" value="Unassembled WGS sequence"/>
</dbReference>
<organism evidence="2 3">
    <name type="scientific">Puccinia graminis f. sp. tritici</name>
    <dbReference type="NCBI Taxonomy" id="56615"/>
    <lineage>
        <taxon>Eukaryota</taxon>
        <taxon>Fungi</taxon>
        <taxon>Dikarya</taxon>
        <taxon>Basidiomycota</taxon>
        <taxon>Pucciniomycotina</taxon>
        <taxon>Pucciniomycetes</taxon>
        <taxon>Pucciniales</taxon>
        <taxon>Pucciniaceae</taxon>
        <taxon>Puccinia</taxon>
    </lineage>
</organism>
<gene>
    <name evidence="2" type="ORF">PGTUg99_035662</name>
</gene>
<name>A0A5B0P4L6_PUCGR</name>
<feature type="region of interest" description="Disordered" evidence="1">
    <location>
        <begin position="53"/>
        <end position="98"/>
    </location>
</feature>
<proteinExistence type="predicted"/>